<name>A0ABQ1JQ99_9FLAO</name>
<dbReference type="RefSeq" id="WP_188620182.1">
    <property type="nucleotide sequence ID" value="NZ_BMJE01000002.1"/>
</dbReference>
<dbReference type="EMBL" id="BMJE01000002">
    <property type="protein sequence ID" value="GGB72372.1"/>
    <property type="molecule type" value="Genomic_DNA"/>
</dbReference>
<comment type="caution">
    <text evidence="2">The sequence shown here is derived from an EMBL/GenBank/DDBJ whole genome shotgun (WGS) entry which is preliminary data.</text>
</comment>
<gene>
    <name evidence="2" type="ORF">GCM10007424_10400</name>
</gene>
<protein>
    <submittedName>
        <fullName evidence="2">Uncharacterized protein</fullName>
    </submittedName>
</protein>
<proteinExistence type="predicted"/>
<keyword evidence="3" id="KW-1185">Reference proteome</keyword>
<dbReference type="Proteomes" id="UP000615760">
    <property type="component" value="Unassembled WGS sequence"/>
</dbReference>
<organism evidence="2 3">
    <name type="scientific">Flavobacterium suaedae</name>
    <dbReference type="NCBI Taxonomy" id="1767027"/>
    <lineage>
        <taxon>Bacteria</taxon>
        <taxon>Pseudomonadati</taxon>
        <taxon>Bacteroidota</taxon>
        <taxon>Flavobacteriia</taxon>
        <taxon>Flavobacteriales</taxon>
        <taxon>Flavobacteriaceae</taxon>
        <taxon>Flavobacterium</taxon>
    </lineage>
</organism>
<feature type="coiled-coil region" evidence="1">
    <location>
        <begin position="54"/>
        <end position="85"/>
    </location>
</feature>
<reference evidence="3" key="1">
    <citation type="journal article" date="2019" name="Int. J. Syst. Evol. Microbiol.">
        <title>The Global Catalogue of Microorganisms (GCM) 10K type strain sequencing project: providing services to taxonomists for standard genome sequencing and annotation.</title>
        <authorList>
            <consortium name="The Broad Institute Genomics Platform"/>
            <consortium name="The Broad Institute Genome Sequencing Center for Infectious Disease"/>
            <person name="Wu L."/>
            <person name="Ma J."/>
        </authorList>
    </citation>
    <scope>NUCLEOTIDE SEQUENCE [LARGE SCALE GENOMIC DNA]</scope>
    <source>
        <strain evidence="3">CGMCC 1.15461</strain>
    </source>
</reference>
<sequence length="89" mass="10298">MASVRNLKKDINYVFGEIIESVYIWEMATTGKPTKESDALIDEAITTFDALIRKVNEKRNVENKKEHFKQINKELEESARQLVDKVNAL</sequence>
<keyword evidence="1" id="KW-0175">Coiled coil</keyword>
<evidence type="ECO:0000256" key="1">
    <source>
        <dbReference type="SAM" id="Coils"/>
    </source>
</evidence>
<evidence type="ECO:0000313" key="2">
    <source>
        <dbReference type="EMBL" id="GGB72372.1"/>
    </source>
</evidence>
<accession>A0ABQ1JQ99</accession>
<evidence type="ECO:0000313" key="3">
    <source>
        <dbReference type="Proteomes" id="UP000615760"/>
    </source>
</evidence>